<accession>A0A2Z5FS82</accession>
<dbReference type="EMBL" id="CP030840">
    <property type="protein sequence ID" value="AXC09629.1"/>
    <property type="molecule type" value="Genomic_DNA"/>
</dbReference>
<evidence type="ECO:0000313" key="2">
    <source>
        <dbReference type="Proteomes" id="UP000253606"/>
    </source>
</evidence>
<dbReference type="AlphaFoldDB" id="A0A2Z5FS82"/>
<proteinExistence type="predicted"/>
<dbReference type="Proteomes" id="UP000253606">
    <property type="component" value="Chromosome"/>
</dbReference>
<dbReference type="KEGG" id="abas:ACPOL_0244"/>
<organism evidence="1 2">
    <name type="scientific">Acidisarcina polymorpha</name>
    <dbReference type="NCBI Taxonomy" id="2211140"/>
    <lineage>
        <taxon>Bacteria</taxon>
        <taxon>Pseudomonadati</taxon>
        <taxon>Acidobacteriota</taxon>
        <taxon>Terriglobia</taxon>
        <taxon>Terriglobales</taxon>
        <taxon>Acidobacteriaceae</taxon>
        <taxon>Acidisarcina</taxon>
    </lineage>
</organism>
<reference evidence="1 2" key="1">
    <citation type="journal article" date="2018" name="Front. Microbiol.">
        <title>Hydrolytic Capabilities as a Key to Environmental Success: Chitinolytic and Cellulolytic Acidobacteria From Acidic Sub-arctic Soils and Boreal Peatlands.</title>
        <authorList>
            <person name="Belova S.E."/>
            <person name="Ravin N.V."/>
            <person name="Pankratov T.A."/>
            <person name="Rakitin A.L."/>
            <person name="Ivanova A.A."/>
            <person name="Beletsky A.V."/>
            <person name="Mardanov A.V."/>
            <person name="Sinninghe Damste J.S."/>
            <person name="Dedysh S.N."/>
        </authorList>
    </citation>
    <scope>NUCLEOTIDE SEQUENCE [LARGE SCALE GENOMIC DNA]</scope>
    <source>
        <strain evidence="1 2">SBC82</strain>
    </source>
</reference>
<sequence>MLGFLTLTAWGAKHDKGEAPPPTLRIPTDPLGYHPLSSFYLMGRTSSVSLDFVDDDHLLFTFRVPVLLKRLVECGPEDEDQLIRAMVIHLPDGKVERSAEWRMHDRGRYLWALRDGKFLVRQRDQLFTTDSSLNLHPYIESKSPIRLVKLSPDARLLLIETDLEKHTEEEHRRLVEEARQAGLSMPREDVQLSVIQVDNHTAVGHARAYNPTDLPLIADGYLETLSAKGDHWMVRYKPFQGEPSVVAEVASSCHPNESSLNGQTLFLSTCSGGGSDHVFQAISLTGKRLWSYRWDSHFIWPTTAYSENGQRIAFSTLRVARPVSAMDPFDETELQGQRIEVLDVETGKLAMSQFATPMLSGGQNYGLSADGRRFVILRENAIEVYDLPAVTTALAAVN</sequence>
<dbReference type="SUPFAM" id="SSF69322">
    <property type="entry name" value="Tricorn protease domain 2"/>
    <property type="match status" value="1"/>
</dbReference>
<name>A0A2Z5FS82_9BACT</name>
<keyword evidence="2" id="KW-1185">Reference proteome</keyword>
<evidence type="ECO:0000313" key="1">
    <source>
        <dbReference type="EMBL" id="AXC09629.1"/>
    </source>
</evidence>
<protein>
    <submittedName>
        <fullName evidence="1">Uncharacterized protein</fullName>
    </submittedName>
</protein>
<gene>
    <name evidence="1" type="ORF">ACPOL_0244</name>
</gene>